<dbReference type="GO" id="GO:0000388">
    <property type="term" value="P:spliceosome conformational change to release U4 (or U4atac) and U1 (or U11)"/>
    <property type="evidence" value="ECO:0007669"/>
    <property type="project" value="TreeGrafter"/>
</dbReference>
<evidence type="ECO:0000256" key="5">
    <source>
        <dbReference type="ARBA" id="ARBA00022806"/>
    </source>
</evidence>
<organism evidence="11 12">
    <name type="scientific">Papilio machaon</name>
    <name type="common">Old World swallowtail butterfly</name>
    <dbReference type="NCBI Taxonomy" id="76193"/>
    <lineage>
        <taxon>Eukaryota</taxon>
        <taxon>Metazoa</taxon>
        <taxon>Ecdysozoa</taxon>
        <taxon>Arthropoda</taxon>
        <taxon>Hexapoda</taxon>
        <taxon>Insecta</taxon>
        <taxon>Pterygota</taxon>
        <taxon>Neoptera</taxon>
        <taxon>Endopterygota</taxon>
        <taxon>Lepidoptera</taxon>
        <taxon>Glossata</taxon>
        <taxon>Ditrysia</taxon>
        <taxon>Papilionoidea</taxon>
        <taxon>Papilionidae</taxon>
        <taxon>Papilioninae</taxon>
        <taxon>Papilio</taxon>
    </lineage>
</organism>
<dbReference type="PANTHER" id="PTHR24075:SF5">
    <property type="entry name" value="U5 SMALL NUCLEAR RIBONUCLEOPROTEIN 200 KDA HELICASE"/>
    <property type="match status" value="1"/>
</dbReference>
<sequence>MLGRAGRPQYDTKGEGILITNHSELQYYLSLLNQQLPIESQFVSKLPDMLNAEIVLGSVQSVRDAVTWLGQFYAAGLIKYERKSGHFQPTELGRIASHYYCTYETMQSYNQLLKPTLGEIELFRVFSLSAEFKHIAVRDEEKLELHKLMERVPIPIKESIEEPSAKINVLLQAYISQLKLEGFALMADMVYVTQSACRLLRAIFEIVLHRGWAQLVDKTLALCKMVDRRMWQSMSPLRQFRKMPEEVIKKLEKKNFPWEKLYELGPNEIGELVRAPKLGKMIHKYVHQFPRLELATHIQPITRSTLRVELTITPDFQWDEKIHGQSEAFWVLVEDVDSEVVLHHEYFLLKHKYCRDEQHVKLFVPVFEPLPPQYFLRVVSDRHLSDHLSELVETTLSELEQSKCIAIEDEMDVQLFSLSLTSKTKIRGLLEIISSAAEYSDLCIRHREENIIKTLAAKLGVETVFDVMELEDNARAKLLQLSPTEMADVARFCNRYPNVELTYEVKNERRLRVGKPIVVEVSLEREDEIVGPVIAPFFPQKREEGWWVVIGEPKSNSLLSIKRVSLGRSARLRLDFVSGAPGRHTYTLYFMSDSYLGADQEYKFTVDVDDAPQTDSSDSE</sequence>
<dbReference type="GO" id="GO:0005783">
    <property type="term" value="C:endoplasmic reticulum"/>
    <property type="evidence" value="ECO:0007669"/>
    <property type="project" value="UniProtKB-SubCell"/>
</dbReference>
<keyword evidence="12" id="KW-1185">Reference proteome</keyword>
<dbReference type="Gene3D" id="1.10.10.10">
    <property type="entry name" value="Winged helix-like DNA-binding domain superfamily/Winged helix DNA-binding domain"/>
    <property type="match status" value="1"/>
</dbReference>
<proteinExistence type="predicted"/>
<name>A0A0N0PDL9_PAPMA</name>
<dbReference type="SMART" id="SM00973">
    <property type="entry name" value="Sec63"/>
    <property type="match status" value="2"/>
</dbReference>
<dbReference type="Gene3D" id="1.10.150.20">
    <property type="entry name" value="5' to 3' exonuclease, C-terminal subdomain"/>
    <property type="match status" value="2"/>
</dbReference>
<dbReference type="GO" id="GO:0003723">
    <property type="term" value="F:RNA binding"/>
    <property type="evidence" value="ECO:0007669"/>
    <property type="project" value="TreeGrafter"/>
</dbReference>
<reference evidence="11 12" key="1">
    <citation type="journal article" date="2015" name="Nat. Commun.">
        <title>Outbred genome sequencing and CRISPR/Cas9 gene editing in butterflies.</title>
        <authorList>
            <person name="Li X."/>
            <person name="Fan D."/>
            <person name="Zhang W."/>
            <person name="Liu G."/>
            <person name="Zhang L."/>
            <person name="Zhao L."/>
            <person name="Fang X."/>
            <person name="Chen L."/>
            <person name="Dong Y."/>
            <person name="Chen Y."/>
            <person name="Ding Y."/>
            <person name="Zhao R."/>
            <person name="Feng M."/>
            <person name="Zhu Y."/>
            <person name="Feng Y."/>
            <person name="Jiang X."/>
            <person name="Zhu D."/>
            <person name="Xiang H."/>
            <person name="Feng X."/>
            <person name="Li S."/>
            <person name="Wang J."/>
            <person name="Zhang G."/>
            <person name="Kronforst M.R."/>
            <person name="Wang W."/>
        </authorList>
    </citation>
    <scope>NUCLEOTIDE SEQUENCE [LARGE SCALE GENOMIC DNA]</scope>
    <source>
        <strain evidence="11">Ya'a_city_454_Pm</strain>
        <tissue evidence="11">Whole body</tissue>
    </source>
</reference>
<dbReference type="FunFam" id="1.10.3380.10:FF:000001">
    <property type="entry name" value="U5 small nuclear ribonucleoprotein helicase"/>
    <property type="match status" value="1"/>
</dbReference>
<dbReference type="Gene3D" id="2.60.40.150">
    <property type="entry name" value="C2 domain"/>
    <property type="match status" value="2"/>
</dbReference>
<dbReference type="Gene3D" id="3.40.50.300">
    <property type="entry name" value="P-loop containing nucleotide triphosphate hydrolases"/>
    <property type="match status" value="1"/>
</dbReference>
<evidence type="ECO:0000256" key="7">
    <source>
        <dbReference type="ARBA" id="ARBA00022989"/>
    </source>
</evidence>
<dbReference type="SUPFAM" id="SSF158702">
    <property type="entry name" value="Sec63 N-terminal domain-like"/>
    <property type="match status" value="1"/>
</dbReference>
<evidence type="ECO:0000256" key="6">
    <source>
        <dbReference type="ARBA" id="ARBA00022824"/>
    </source>
</evidence>
<dbReference type="PANTHER" id="PTHR24075">
    <property type="entry name" value="SEC63 DOMAIN-CONTAINING"/>
    <property type="match status" value="1"/>
</dbReference>
<feature type="domain" description="SEC63" evidence="10">
    <location>
        <begin position="89"/>
        <end position="393"/>
    </location>
</feature>
<dbReference type="EMBL" id="KQ460130">
    <property type="protein sequence ID" value="KPJ17540.1"/>
    <property type="molecule type" value="Genomic_DNA"/>
</dbReference>
<evidence type="ECO:0000313" key="11">
    <source>
        <dbReference type="EMBL" id="KPJ17540.1"/>
    </source>
</evidence>
<dbReference type="Gene3D" id="1.10.3380.10">
    <property type="entry name" value="Sec63 N-terminal domain-like domain"/>
    <property type="match status" value="1"/>
</dbReference>
<keyword evidence="7" id="KW-1133">Transmembrane helix</keyword>
<evidence type="ECO:0000256" key="2">
    <source>
        <dbReference type="ARBA" id="ARBA00004240"/>
    </source>
</evidence>
<keyword evidence="5 11" id="KW-0547">Nucleotide-binding</keyword>
<dbReference type="InParanoid" id="A0A0N0PDL9"/>
<dbReference type="Pfam" id="PF23445">
    <property type="entry name" value="WHD_SNRNP200"/>
    <property type="match status" value="1"/>
</dbReference>
<evidence type="ECO:0000256" key="1">
    <source>
        <dbReference type="ARBA" id="ARBA00004141"/>
    </source>
</evidence>
<dbReference type="InterPro" id="IPR014756">
    <property type="entry name" value="Ig_E-set"/>
</dbReference>
<dbReference type="FunFam" id="2.60.40.150:FF:000048">
    <property type="entry name" value="U5 small nuclear ribonucleoprotein 200 kDa helicase"/>
    <property type="match status" value="1"/>
</dbReference>
<evidence type="ECO:0000256" key="3">
    <source>
        <dbReference type="ARBA" id="ARBA00022692"/>
    </source>
</evidence>
<dbReference type="FunFam" id="1.10.150.20:FF:000004">
    <property type="entry name" value="U5 small nuclear ribonucleoprotein helicase"/>
    <property type="match status" value="1"/>
</dbReference>
<dbReference type="GO" id="GO:0016020">
    <property type="term" value="C:membrane"/>
    <property type="evidence" value="ECO:0007669"/>
    <property type="project" value="UniProtKB-SubCell"/>
</dbReference>
<keyword evidence="11" id="KW-0687">Ribonucleoprotein</keyword>
<dbReference type="Proteomes" id="UP000053240">
    <property type="component" value="Unassembled WGS sequence"/>
</dbReference>
<gene>
    <name evidence="11" type="ORF">RR48_01874</name>
</gene>
<dbReference type="AlphaFoldDB" id="A0A0N0PDL9"/>
<keyword evidence="4" id="KW-0378">Hydrolase</keyword>
<dbReference type="InterPro" id="IPR035892">
    <property type="entry name" value="C2_domain_sf"/>
</dbReference>
<dbReference type="InterPro" id="IPR036388">
    <property type="entry name" value="WH-like_DNA-bd_sf"/>
</dbReference>
<keyword evidence="5 11" id="KW-0347">Helicase</keyword>
<dbReference type="GO" id="GO:0005681">
    <property type="term" value="C:spliceosomal complex"/>
    <property type="evidence" value="ECO:0007669"/>
    <property type="project" value="TreeGrafter"/>
</dbReference>
<dbReference type="STRING" id="76193.A0A0N0PDL9"/>
<dbReference type="FunFam" id="2.60.40.150:FF:000004">
    <property type="entry name" value="RNA helicase, activating signal cointegrator 1"/>
    <property type="match status" value="1"/>
</dbReference>
<evidence type="ECO:0000313" key="12">
    <source>
        <dbReference type="Proteomes" id="UP000053240"/>
    </source>
</evidence>
<keyword evidence="9" id="KW-0143">Chaperone</keyword>
<dbReference type="Pfam" id="PF02889">
    <property type="entry name" value="Sec63"/>
    <property type="match status" value="3"/>
</dbReference>
<dbReference type="InterPro" id="IPR057842">
    <property type="entry name" value="WH_MER3"/>
</dbReference>
<dbReference type="InterPro" id="IPR004179">
    <property type="entry name" value="Sec63-dom"/>
</dbReference>
<evidence type="ECO:0000259" key="10">
    <source>
        <dbReference type="SMART" id="SM00973"/>
    </source>
</evidence>
<evidence type="ECO:0000256" key="4">
    <source>
        <dbReference type="ARBA" id="ARBA00022801"/>
    </source>
</evidence>
<dbReference type="InterPro" id="IPR027417">
    <property type="entry name" value="P-loop_NTPase"/>
</dbReference>
<evidence type="ECO:0000256" key="9">
    <source>
        <dbReference type="ARBA" id="ARBA00023186"/>
    </source>
</evidence>
<accession>A0A0N0PDL9</accession>
<protein>
    <submittedName>
        <fullName evidence="11">Putative U5 small nuclear ribonucleoprotein 200 kDa helicase</fullName>
    </submittedName>
</protein>
<keyword evidence="8" id="KW-0472">Membrane</keyword>
<keyword evidence="6" id="KW-0256">Endoplasmic reticulum</keyword>
<dbReference type="SUPFAM" id="SSF81296">
    <property type="entry name" value="E set domains"/>
    <property type="match status" value="2"/>
</dbReference>
<dbReference type="GO" id="GO:0003724">
    <property type="term" value="F:RNA helicase activity"/>
    <property type="evidence" value="ECO:0007669"/>
    <property type="project" value="TreeGrafter"/>
</dbReference>
<comment type="subcellular location">
    <subcellularLocation>
        <location evidence="2">Endoplasmic reticulum</location>
    </subcellularLocation>
    <subcellularLocation>
        <location evidence="1">Membrane</location>
        <topology evidence="1">Multi-pass membrane protein</topology>
    </subcellularLocation>
</comment>
<keyword evidence="3" id="KW-0812">Transmembrane</keyword>
<keyword evidence="5 11" id="KW-0067">ATP-binding</keyword>
<evidence type="ECO:0000256" key="8">
    <source>
        <dbReference type="ARBA" id="ARBA00023136"/>
    </source>
</evidence>
<feature type="domain" description="SEC63" evidence="10">
    <location>
        <begin position="411"/>
        <end position="606"/>
    </location>
</feature>